<reference evidence="1" key="2">
    <citation type="submission" date="2022-06" db="UniProtKB">
        <authorList>
            <consortium name="EnsemblMetazoa"/>
        </authorList>
    </citation>
    <scope>IDENTIFICATION</scope>
    <source>
        <strain evidence="1">PS312</strain>
    </source>
</reference>
<gene>
    <name evidence="1" type="primary">WBGene00282741</name>
</gene>
<evidence type="ECO:0000313" key="2">
    <source>
        <dbReference type="Proteomes" id="UP000005239"/>
    </source>
</evidence>
<reference evidence="2" key="1">
    <citation type="journal article" date="2008" name="Nat. Genet.">
        <title>The Pristionchus pacificus genome provides a unique perspective on nematode lifestyle and parasitism.</title>
        <authorList>
            <person name="Dieterich C."/>
            <person name="Clifton S.W."/>
            <person name="Schuster L.N."/>
            <person name="Chinwalla A."/>
            <person name="Delehaunty K."/>
            <person name="Dinkelacker I."/>
            <person name="Fulton L."/>
            <person name="Fulton R."/>
            <person name="Godfrey J."/>
            <person name="Minx P."/>
            <person name="Mitreva M."/>
            <person name="Roeseler W."/>
            <person name="Tian H."/>
            <person name="Witte H."/>
            <person name="Yang S.P."/>
            <person name="Wilson R.K."/>
            <person name="Sommer R.J."/>
        </authorList>
    </citation>
    <scope>NUCLEOTIDE SEQUENCE [LARGE SCALE GENOMIC DNA]</scope>
    <source>
        <strain evidence="2">PS312</strain>
    </source>
</reference>
<evidence type="ECO:0000313" key="1">
    <source>
        <dbReference type="EnsemblMetazoa" id="PPA44372.1"/>
    </source>
</evidence>
<dbReference type="EnsemblMetazoa" id="PPA44372.1">
    <property type="protein sequence ID" value="PPA44372.1"/>
    <property type="gene ID" value="WBGene00282741"/>
</dbReference>
<dbReference type="AlphaFoldDB" id="A0A2A6BEX3"/>
<accession>A0A8R1V1G8</accession>
<name>A0A2A6BEX3_PRIPA</name>
<dbReference type="OrthoDB" id="9995306at2759"/>
<proteinExistence type="predicted"/>
<dbReference type="Proteomes" id="UP000005239">
    <property type="component" value="Unassembled WGS sequence"/>
</dbReference>
<accession>A0A2A6BEX3</accession>
<sequence>MLDKLEVAIGDSSVFGIAVCEGSSSDLFLHVHHIALSFKERRKVLFISSKTAELNIRIFASKLAIRWDQSLLKVLEIGEILNEDFGASSNVCESIAKMAVDYDTILIEDGTVFEAVGIDSKEVTKMIEIISSMEKKRVFISLSSKCVLYYLLKQQADYDMEIKLIGGGFGKDVTGNMTIRRKSLTCLMPEKTELLYLTGERSIKAFHPGHASIFF</sequence>
<protein>
    <submittedName>
        <fullName evidence="1">Uncharacterized protein</fullName>
    </submittedName>
</protein>
<keyword evidence="2" id="KW-1185">Reference proteome</keyword>
<organism evidence="1 2">
    <name type="scientific">Pristionchus pacificus</name>
    <name type="common">Parasitic nematode worm</name>
    <dbReference type="NCBI Taxonomy" id="54126"/>
    <lineage>
        <taxon>Eukaryota</taxon>
        <taxon>Metazoa</taxon>
        <taxon>Ecdysozoa</taxon>
        <taxon>Nematoda</taxon>
        <taxon>Chromadorea</taxon>
        <taxon>Rhabditida</taxon>
        <taxon>Rhabditina</taxon>
        <taxon>Diplogasteromorpha</taxon>
        <taxon>Diplogasteroidea</taxon>
        <taxon>Neodiplogasteridae</taxon>
        <taxon>Pristionchus</taxon>
    </lineage>
</organism>